<keyword evidence="2" id="KW-1185">Reference proteome</keyword>
<dbReference type="KEGG" id="pco:PHACADRAFT_167655"/>
<protein>
    <submittedName>
        <fullName evidence="1">Uncharacterized protein</fullName>
    </submittedName>
</protein>
<gene>
    <name evidence="1" type="ORF">PHACADRAFT_167655</name>
</gene>
<reference evidence="1 2" key="1">
    <citation type="journal article" date="2012" name="BMC Genomics">
        <title>Comparative genomics of the white-rot fungi, Phanerochaete carnosa and P. chrysosporium, to elucidate the genetic basis of the distinct wood types they colonize.</title>
        <authorList>
            <person name="Suzuki H."/>
            <person name="MacDonald J."/>
            <person name="Syed K."/>
            <person name="Salamov A."/>
            <person name="Hori C."/>
            <person name="Aerts A."/>
            <person name="Henrissat B."/>
            <person name="Wiebenga A."/>
            <person name="vanKuyk P.A."/>
            <person name="Barry K."/>
            <person name="Lindquist E."/>
            <person name="LaButti K."/>
            <person name="Lapidus A."/>
            <person name="Lucas S."/>
            <person name="Coutinho P."/>
            <person name="Gong Y."/>
            <person name="Samejima M."/>
            <person name="Mahadevan R."/>
            <person name="Abou-Zaid M."/>
            <person name="de Vries R.P."/>
            <person name="Igarashi K."/>
            <person name="Yadav J.S."/>
            <person name="Grigoriev I.V."/>
            <person name="Master E.R."/>
        </authorList>
    </citation>
    <scope>NUCLEOTIDE SEQUENCE [LARGE SCALE GENOMIC DNA]</scope>
    <source>
        <strain evidence="1 2">HHB-10118-sp</strain>
    </source>
</reference>
<dbReference type="AlphaFoldDB" id="K5WLD2"/>
<accession>K5WLD2</accession>
<dbReference type="InParanoid" id="K5WLD2"/>
<dbReference type="HOGENOM" id="CLU_081164_2_0_1"/>
<organism evidence="1 2">
    <name type="scientific">Phanerochaete carnosa (strain HHB-10118-sp)</name>
    <name type="common">White-rot fungus</name>
    <name type="synonym">Peniophora carnosa</name>
    <dbReference type="NCBI Taxonomy" id="650164"/>
    <lineage>
        <taxon>Eukaryota</taxon>
        <taxon>Fungi</taxon>
        <taxon>Dikarya</taxon>
        <taxon>Basidiomycota</taxon>
        <taxon>Agaricomycotina</taxon>
        <taxon>Agaricomycetes</taxon>
        <taxon>Polyporales</taxon>
        <taxon>Phanerochaetaceae</taxon>
        <taxon>Phanerochaete</taxon>
    </lineage>
</organism>
<sequence length="187" mass="20208">MLFTPFPRGYSVVVFIYAFIFFISASSALTNVTVDDQGADPTTTYGISYTSGWSIGQTCTGCSAQPDPAQAHGGTWHDTTYDPSIEGRNTPQNATFDFTGSAVYVYGILSHSTTAPVSGADITFFIDGVKRGSFSFTPNGPQNTYTYNQLLFTIDGLEEASHAFVLQNGQIDGPISLVLLDYLIYTK</sequence>
<dbReference type="GeneID" id="18909396"/>
<evidence type="ECO:0000313" key="1">
    <source>
        <dbReference type="EMBL" id="EKM60240.1"/>
    </source>
</evidence>
<dbReference type="RefSeq" id="XP_007389712.1">
    <property type="nucleotide sequence ID" value="XM_007389650.1"/>
</dbReference>
<proteinExistence type="predicted"/>
<dbReference type="EMBL" id="JH930468">
    <property type="protein sequence ID" value="EKM60240.1"/>
    <property type="molecule type" value="Genomic_DNA"/>
</dbReference>
<dbReference type="OrthoDB" id="3245657at2759"/>
<dbReference type="Proteomes" id="UP000008370">
    <property type="component" value="Unassembled WGS sequence"/>
</dbReference>
<evidence type="ECO:0000313" key="2">
    <source>
        <dbReference type="Proteomes" id="UP000008370"/>
    </source>
</evidence>
<dbReference type="Gene3D" id="2.60.120.260">
    <property type="entry name" value="Galactose-binding domain-like"/>
    <property type="match status" value="1"/>
</dbReference>
<name>K5WLD2_PHACS</name>
<dbReference type="STRING" id="650164.K5WLD2"/>